<keyword evidence="3" id="KW-1185">Reference proteome</keyword>
<proteinExistence type="predicted"/>
<dbReference type="RefSeq" id="WP_028597800.1">
    <property type="nucleotide sequence ID" value="NZ_BIMM01000083.1"/>
</dbReference>
<evidence type="ECO:0000256" key="1">
    <source>
        <dbReference type="SAM" id="MobiDB-lite"/>
    </source>
</evidence>
<dbReference type="EMBL" id="NFEZ01000004">
    <property type="protein sequence ID" value="PLT45222.1"/>
    <property type="molecule type" value="Genomic_DNA"/>
</dbReference>
<evidence type="ECO:0000313" key="2">
    <source>
        <dbReference type="EMBL" id="PLT45222.1"/>
    </source>
</evidence>
<comment type="caution">
    <text evidence="2">The sequence shown here is derived from an EMBL/GenBank/DDBJ whole genome shotgun (WGS) entry which is preliminary data.</text>
</comment>
<organism evidence="2 3">
    <name type="scientific">Paenibacillus pasadenensis</name>
    <dbReference type="NCBI Taxonomy" id="217090"/>
    <lineage>
        <taxon>Bacteria</taxon>
        <taxon>Bacillati</taxon>
        <taxon>Bacillota</taxon>
        <taxon>Bacilli</taxon>
        <taxon>Bacillales</taxon>
        <taxon>Paenibacillaceae</taxon>
        <taxon>Paenibacillus</taxon>
    </lineage>
</organism>
<reference evidence="2 3" key="1">
    <citation type="submission" date="2017-05" db="EMBL/GenBank/DDBJ databases">
        <title>Functional genome analysis of Paenibacillus pasadenensis strain R16: insights on endophytic life style and antifungal activity.</title>
        <authorList>
            <person name="Passera A."/>
            <person name="Marcolungo L."/>
            <person name="Casati P."/>
            <person name="Brasca M."/>
            <person name="Quaglino F."/>
            <person name="Delledonne M."/>
        </authorList>
    </citation>
    <scope>NUCLEOTIDE SEQUENCE [LARGE SCALE GENOMIC DNA]</scope>
    <source>
        <strain evidence="2 3">R16</strain>
    </source>
</reference>
<dbReference type="Proteomes" id="UP000234789">
    <property type="component" value="Unassembled WGS sequence"/>
</dbReference>
<dbReference type="AlphaFoldDB" id="A0A2N5N4I6"/>
<sequence length="220" mass="25034">MTTNQNTDELQPGQGAEAATPGQPQLTEEELQQMIAALYQHGELALRSFYQDEYEVDGQVVNHPMYGPLFTYRLLDANKNPHSVGFFMNELVHNFQKNEDPALWMSSFFVDILRGERSRLLPPPPQNEEEAKYLFDQIIVPHCAKMCRAEFEDEPVHVDIDIHPDHGPVVEAGFPSIREGNNVVAMPFHYLLALHLLNRDTADPLITGLYKIREEHGLDA</sequence>
<gene>
    <name evidence="2" type="ORF">B8V81_3653</name>
</gene>
<evidence type="ECO:0000313" key="3">
    <source>
        <dbReference type="Proteomes" id="UP000234789"/>
    </source>
</evidence>
<feature type="region of interest" description="Disordered" evidence="1">
    <location>
        <begin position="1"/>
        <end position="24"/>
    </location>
</feature>
<accession>A0A2N5N4I6</accession>
<name>A0A2N5N4I6_9BACL</name>
<dbReference type="OrthoDB" id="2654042at2"/>
<protein>
    <submittedName>
        <fullName evidence="2">Uncharacterized protein</fullName>
    </submittedName>
</protein>